<dbReference type="WBParaSite" id="RSKR_0000875400.1">
    <property type="protein sequence ID" value="RSKR_0000875400.1"/>
    <property type="gene ID" value="RSKR_0000875400"/>
</dbReference>
<evidence type="ECO:0000313" key="1">
    <source>
        <dbReference type="Proteomes" id="UP000095286"/>
    </source>
</evidence>
<dbReference type="Proteomes" id="UP000095286">
    <property type="component" value="Unplaced"/>
</dbReference>
<proteinExistence type="predicted"/>
<organism evidence="1 2">
    <name type="scientific">Rhabditophanes sp. KR3021</name>
    <dbReference type="NCBI Taxonomy" id="114890"/>
    <lineage>
        <taxon>Eukaryota</taxon>
        <taxon>Metazoa</taxon>
        <taxon>Ecdysozoa</taxon>
        <taxon>Nematoda</taxon>
        <taxon>Chromadorea</taxon>
        <taxon>Rhabditida</taxon>
        <taxon>Tylenchina</taxon>
        <taxon>Panagrolaimomorpha</taxon>
        <taxon>Strongyloidoidea</taxon>
        <taxon>Alloionematidae</taxon>
        <taxon>Rhabditophanes</taxon>
    </lineage>
</organism>
<protein>
    <submittedName>
        <fullName evidence="2">Kunitz/Bovine pancreatic trypsin inhibitor domain protein</fullName>
    </submittedName>
</protein>
<sequence>MMFYYDTKSKACQPFMFQGCGGNENKFDSSGDCKAACSNVIARDFNGNKGVEKCGSGIDAATDSNGLQLTCTACPANTTCVDNKCCYDPQVVCRINYDAGKFPDVGSHKPMYYYSTEYHSCMLFTYYGSLGNPNKFADFKDCMKFCKPVHDTLAN</sequence>
<accession>A0AC35U8I8</accession>
<evidence type="ECO:0000313" key="2">
    <source>
        <dbReference type="WBParaSite" id="RSKR_0000875400.1"/>
    </source>
</evidence>
<name>A0AC35U8I8_9BILA</name>
<reference evidence="2" key="1">
    <citation type="submission" date="2016-11" db="UniProtKB">
        <authorList>
            <consortium name="WormBaseParasite"/>
        </authorList>
    </citation>
    <scope>IDENTIFICATION</scope>
    <source>
        <strain evidence="2">KR3021</strain>
    </source>
</reference>